<dbReference type="InterPro" id="IPR052737">
    <property type="entry name" value="Omega-amidase_YafV"/>
</dbReference>
<dbReference type="InterPro" id="IPR036526">
    <property type="entry name" value="C-N_Hydrolase_sf"/>
</dbReference>
<dbReference type="NCBIfam" id="NF007757">
    <property type="entry name" value="PRK10438.1"/>
    <property type="match status" value="1"/>
</dbReference>
<keyword evidence="3" id="KW-1185">Reference proteome</keyword>
<dbReference type="PANTHER" id="PTHR47799:SF1">
    <property type="entry name" value="OMEGA-AMIDASE YAFV"/>
    <property type="match status" value="1"/>
</dbReference>
<gene>
    <name evidence="2" type="ORF">RF683_00485</name>
</gene>
<organism evidence="2 3">
    <name type="scientific">Flavobacterium nakdongensis</name>
    <dbReference type="NCBI Taxonomy" id="3073563"/>
    <lineage>
        <taxon>Bacteria</taxon>
        <taxon>Pseudomonadati</taxon>
        <taxon>Bacteroidota</taxon>
        <taxon>Flavobacteriia</taxon>
        <taxon>Flavobacteriales</taxon>
        <taxon>Flavobacteriaceae</taxon>
        <taxon>Flavobacterium</taxon>
    </lineage>
</organism>
<dbReference type="Gene3D" id="3.60.110.10">
    <property type="entry name" value="Carbon-nitrogen hydrolase"/>
    <property type="match status" value="1"/>
</dbReference>
<feature type="domain" description="CN hydrolase" evidence="1">
    <location>
        <begin position="1"/>
        <end position="244"/>
    </location>
</feature>
<dbReference type="SUPFAM" id="SSF56317">
    <property type="entry name" value="Carbon-nitrogen hydrolase"/>
    <property type="match status" value="1"/>
</dbReference>
<dbReference type="CDD" id="cd07575">
    <property type="entry name" value="Xc-1258_like"/>
    <property type="match status" value="1"/>
</dbReference>
<dbReference type="Pfam" id="PF00795">
    <property type="entry name" value="CN_hydrolase"/>
    <property type="match status" value="1"/>
</dbReference>
<sequence>MKIALLQSELVWENVQANLVHFSKQIQAITEQVELIVLPEMFTTGFTMNPANCSETMDGEVMKWMKKIAQERQAAITGSLIIKEQDTYFNRLIFVYPNGEYKFYNKRHLFALAGEDKVYGKGNEKISIDYLGWKICPLICYDLRFPVFSRNVEKFDLLIYVASWPDVRIQAWDILLKARAVENLSYVVGVNRVGEDQNNLFYPGHSQVIDPLGNYLIEPYEKEMCKIVNLDKEKLQEIRSKLNFLDDKDEFTLNL</sequence>
<dbReference type="RefSeq" id="WP_309532281.1">
    <property type="nucleotide sequence ID" value="NZ_CP133721.1"/>
</dbReference>
<evidence type="ECO:0000313" key="2">
    <source>
        <dbReference type="EMBL" id="WMW77954.1"/>
    </source>
</evidence>
<protein>
    <submittedName>
        <fullName evidence="2">Amidohydrolase</fullName>
    </submittedName>
</protein>
<dbReference type="InterPro" id="IPR003010">
    <property type="entry name" value="C-N_Hydrolase"/>
</dbReference>
<dbReference type="PROSITE" id="PS50263">
    <property type="entry name" value="CN_HYDROLASE"/>
    <property type="match status" value="1"/>
</dbReference>
<dbReference type="EMBL" id="CP133721">
    <property type="protein sequence ID" value="WMW77954.1"/>
    <property type="molecule type" value="Genomic_DNA"/>
</dbReference>
<reference evidence="2" key="1">
    <citation type="submission" date="2023-09" db="EMBL/GenBank/DDBJ databases">
        <title>Flavobacterium sp. 20NA77.7 isolated from freshwater.</title>
        <authorList>
            <person name="Le V."/>
            <person name="Ko S.-R."/>
            <person name="Ahn C.-Y."/>
            <person name="Oh H.-M."/>
        </authorList>
    </citation>
    <scope>NUCLEOTIDE SEQUENCE</scope>
    <source>
        <strain evidence="2">20NA77.7</strain>
    </source>
</reference>
<evidence type="ECO:0000259" key="1">
    <source>
        <dbReference type="PROSITE" id="PS50263"/>
    </source>
</evidence>
<proteinExistence type="predicted"/>
<dbReference type="Proteomes" id="UP001180481">
    <property type="component" value="Chromosome"/>
</dbReference>
<dbReference type="PANTHER" id="PTHR47799">
    <property type="entry name" value="OMEGA-AMIDASE YAFV"/>
    <property type="match status" value="1"/>
</dbReference>
<name>A0ABY9R9Z3_9FLAO</name>
<evidence type="ECO:0000313" key="3">
    <source>
        <dbReference type="Proteomes" id="UP001180481"/>
    </source>
</evidence>
<accession>A0ABY9R9Z3</accession>